<dbReference type="NCBIfam" id="TIGR03083">
    <property type="entry name" value="maleylpyruvate isomerase family mycothiol-dependent enzyme"/>
    <property type="match status" value="1"/>
</dbReference>
<protein>
    <submittedName>
        <fullName evidence="2">TIGR03086 family protein</fullName>
    </submittedName>
</protein>
<comment type="caution">
    <text evidence="2">The sequence shown here is derived from an EMBL/GenBank/DDBJ whole genome shotgun (WGS) entry which is preliminary data.</text>
</comment>
<dbReference type="InterPro" id="IPR017517">
    <property type="entry name" value="Maleyloyr_isom"/>
</dbReference>
<organism evidence="2 3">
    <name type="scientific">Streptomyces oryzae</name>
    <dbReference type="NCBI Taxonomy" id="1434886"/>
    <lineage>
        <taxon>Bacteria</taxon>
        <taxon>Bacillati</taxon>
        <taxon>Actinomycetota</taxon>
        <taxon>Actinomycetes</taxon>
        <taxon>Kitasatosporales</taxon>
        <taxon>Streptomycetaceae</taxon>
        <taxon>Streptomyces</taxon>
    </lineage>
</organism>
<dbReference type="InterPro" id="IPR017520">
    <property type="entry name" value="CHP03086"/>
</dbReference>
<dbReference type="NCBIfam" id="TIGR03086">
    <property type="entry name" value="TIGR03086 family metal-binding protein"/>
    <property type="match status" value="1"/>
</dbReference>
<evidence type="ECO:0000313" key="3">
    <source>
        <dbReference type="Proteomes" id="UP001519064"/>
    </source>
</evidence>
<dbReference type="Pfam" id="PF11716">
    <property type="entry name" value="MDMPI_N"/>
    <property type="match status" value="1"/>
</dbReference>
<dbReference type="Proteomes" id="UP001519064">
    <property type="component" value="Unassembled WGS sequence"/>
</dbReference>
<dbReference type="Gene3D" id="1.20.120.450">
    <property type="entry name" value="dinb family like domain"/>
    <property type="match status" value="1"/>
</dbReference>
<dbReference type="RefSeq" id="WP_209241814.1">
    <property type="nucleotide sequence ID" value="NZ_JADKMA010000143.1"/>
</dbReference>
<dbReference type="EMBL" id="JADKMA010000143">
    <property type="protein sequence ID" value="MBO8194715.1"/>
    <property type="molecule type" value="Genomic_DNA"/>
</dbReference>
<evidence type="ECO:0000259" key="1">
    <source>
        <dbReference type="Pfam" id="PF11716"/>
    </source>
</evidence>
<keyword evidence="3" id="KW-1185">Reference proteome</keyword>
<reference evidence="2 3" key="1">
    <citation type="submission" date="2020-11" db="EMBL/GenBank/DDBJ databases">
        <title>Streptomyces spirodelae sp. nov., isolated from duckweed.</title>
        <authorList>
            <person name="Saimee Y."/>
            <person name="Duangmal K."/>
        </authorList>
    </citation>
    <scope>NUCLEOTIDE SEQUENCE [LARGE SCALE GENOMIC DNA]</scope>
    <source>
        <strain evidence="2 3">S16-07</strain>
    </source>
</reference>
<dbReference type="InterPro" id="IPR034660">
    <property type="entry name" value="DinB/YfiT-like"/>
</dbReference>
<proteinExistence type="predicted"/>
<feature type="domain" description="Mycothiol-dependent maleylpyruvate isomerase metal-binding" evidence="1">
    <location>
        <begin position="11"/>
        <end position="126"/>
    </location>
</feature>
<name>A0ABS3XH32_9ACTN</name>
<accession>A0ABS3XH32</accession>
<sequence length="193" mass="20768">MANALSPLIDSAARATDPVVRGVRDEQLAWPTPCAEYDVRALLNHLFHVVVGFQALAAKGTADFSTTPDYLEGDWRTRFGDETVKLAEAWSAPDALEGVSQGMGLPQRTVCHMVMGDLLVHGWDLARATGQAYRPDPAALGEVGPGFEEMAPMARKAGVFGEEIPPPPDATPFERLLMITGRDPSWSSPQSPA</sequence>
<evidence type="ECO:0000313" key="2">
    <source>
        <dbReference type="EMBL" id="MBO8194715.1"/>
    </source>
</evidence>
<dbReference type="InterPro" id="IPR024344">
    <property type="entry name" value="MDMPI_metal-binding"/>
</dbReference>
<gene>
    <name evidence="2" type="ORF">ITI46_24110</name>
</gene>
<dbReference type="SUPFAM" id="SSF109854">
    <property type="entry name" value="DinB/YfiT-like putative metalloenzymes"/>
    <property type="match status" value="1"/>
</dbReference>